<evidence type="ECO:0000256" key="2">
    <source>
        <dbReference type="ARBA" id="ARBA00007590"/>
    </source>
</evidence>
<feature type="transmembrane region" description="Helical" evidence="6">
    <location>
        <begin position="30"/>
        <end position="46"/>
    </location>
</feature>
<comment type="similarity">
    <text evidence="2">Belongs to the TMEM14 family.</text>
</comment>
<dbReference type="KEGG" id="mpp:MICPUCDRAFT_51633"/>
<dbReference type="TCDB" id="2.A.126.2.1">
    <property type="family name" value="the fatty acid exporter (fax) family"/>
</dbReference>
<dbReference type="Proteomes" id="UP000001876">
    <property type="component" value="Unassembled WGS sequence"/>
</dbReference>
<evidence type="ECO:0000256" key="4">
    <source>
        <dbReference type="ARBA" id="ARBA00022989"/>
    </source>
</evidence>
<dbReference type="OMA" id="ANSHKIM"/>
<keyword evidence="3 6" id="KW-0812">Transmembrane</keyword>
<feature type="transmembrane region" description="Helical" evidence="6">
    <location>
        <begin position="58"/>
        <end position="77"/>
    </location>
</feature>
<dbReference type="RefSeq" id="XP_003062132.1">
    <property type="nucleotide sequence ID" value="XM_003062086.1"/>
</dbReference>
<dbReference type="EMBL" id="GG663745">
    <property type="protein sequence ID" value="EEH53844.1"/>
    <property type="molecule type" value="Genomic_DNA"/>
</dbReference>
<name>C1N2R8_MICPC</name>
<evidence type="ECO:0000256" key="5">
    <source>
        <dbReference type="ARBA" id="ARBA00023136"/>
    </source>
</evidence>
<dbReference type="InterPro" id="IPR044890">
    <property type="entry name" value="TMEM14_sf"/>
</dbReference>
<dbReference type="eggNOG" id="KOG4267">
    <property type="taxonomic scope" value="Eukaryota"/>
</dbReference>
<keyword evidence="8" id="KW-1185">Reference proteome</keyword>
<comment type="subcellular location">
    <subcellularLocation>
        <location evidence="1">Membrane</location>
    </subcellularLocation>
</comment>
<evidence type="ECO:0000313" key="8">
    <source>
        <dbReference type="Proteomes" id="UP000001876"/>
    </source>
</evidence>
<dbReference type="InterPro" id="IPR005349">
    <property type="entry name" value="TMEM14"/>
</dbReference>
<dbReference type="AlphaFoldDB" id="C1N2R8"/>
<keyword evidence="5 6" id="KW-0472">Membrane</keyword>
<keyword evidence="4 6" id="KW-1133">Transmembrane helix</keyword>
<dbReference type="STRING" id="564608.C1N2R8"/>
<feature type="transmembrane region" description="Helical" evidence="6">
    <location>
        <begin position="83"/>
        <end position="104"/>
    </location>
</feature>
<evidence type="ECO:0000256" key="6">
    <source>
        <dbReference type="SAM" id="Phobius"/>
    </source>
</evidence>
<sequence length="120" mass="12346">MHDFCLTLPWGLFVALAGFAGFAIAGSTKSLVFGGGFGALLIALGVQSLSRWKRGKGAVAQTLASLVVSAALAFVMGKKWLTGGSFVPSGIVFVGGVCMCLFYAQNIATGGNPPRESKED</sequence>
<dbReference type="Gene3D" id="1.10.10.1740">
    <property type="entry name" value="Transmembrane protein 14-like"/>
    <property type="match status" value="1"/>
</dbReference>
<dbReference type="PANTHER" id="PTHR12668">
    <property type="entry name" value="TRANSMEMBRANE PROTEIN 14, 15"/>
    <property type="match status" value="1"/>
</dbReference>
<proteinExistence type="inferred from homology"/>
<evidence type="ECO:0000256" key="1">
    <source>
        <dbReference type="ARBA" id="ARBA00004370"/>
    </source>
</evidence>
<dbReference type="Pfam" id="PF03647">
    <property type="entry name" value="Tmemb_14"/>
    <property type="match status" value="1"/>
</dbReference>
<protein>
    <submittedName>
        <fullName evidence="7">Predicted protein</fullName>
    </submittedName>
</protein>
<dbReference type="GO" id="GO:0009706">
    <property type="term" value="C:chloroplast inner membrane"/>
    <property type="evidence" value="ECO:0007669"/>
    <property type="project" value="TreeGrafter"/>
</dbReference>
<accession>C1N2R8</accession>
<evidence type="ECO:0000313" key="7">
    <source>
        <dbReference type="EMBL" id="EEH53844.1"/>
    </source>
</evidence>
<gene>
    <name evidence="7" type="ORF">MICPUCDRAFT_51633</name>
</gene>
<dbReference type="PANTHER" id="PTHR12668:SF37">
    <property type="entry name" value="PROTEIN FATTY ACID EXPORT 2, CHLOROPLASTIC"/>
    <property type="match status" value="1"/>
</dbReference>
<evidence type="ECO:0000256" key="3">
    <source>
        <dbReference type="ARBA" id="ARBA00022692"/>
    </source>
</evidence>
<organism evidence="8">
    <name type="scientific">Micromonas pusilla (strain CCMP1545)</name>
    <name type="common">Picoplanktonic green alga</name>
    <dbReference type="NCBI Taxonomy" id="564608"/>
    <lineage>
        <taxon>Eukaryota</taxon>
        <taxon>Viridiplantae</taxon>
        <taxon>Chlorophyta</taxon>
        <taxon>Mamiellophyceae</taxon>
        <taxon>Mamiellales</taxon>
        <taxon>Mamiellaceae</taxon>
        <taxon>Micromonas</taxon>
    </lineage>
</organism>
<dbReference type="GeneID" id="9687364"/>
<reference evidence="7 8" key="1">
    <citation type="journal article" date="2009" name="Science">
        <title>Green evolution and dynamic adaptations revealed by genomes of the marine picoeukaryotes Micromonas.</title>
        <authorList>
            <person name="Worden A.Z."/>
            <person name="Lee J.H."/>
            <person name="Mock T."/>
            <person name="Rouze P."/>
            <person name="Simmons M.P."/>
            <person name="Aerts A.L."/>
            <person name="Allen A.E."/>
            <person name="Cuvelier M.L."/>
            <person name="Derelle E."/>
            <person name="Everett M.V."/>
            <person name="Foulon E."/>
            <person name="Grimwood J."/>
            <person name="Gundlach H."/>
            <person name="Henrissat B."/>
            <person name="Napoli C."/>
            <person name="McDonald S.M."/>
            <person name="Parker M.S."/>
            <person name="Rombauts S."/>
            <person name="Salamov A."/>
            <person name="Von Dassow P."/>
            <person name="Badger J.H."/>
            <person name="Coutinho P.M."/>
            <person name="Demir E."/>
            <person name="Dubchak I."/>
            <person name="Gentemann C."/>
            <person name="Eikrem W."/>
            <person name="Gready J.E."/>
            <person name="John U."/>
            <person name="Lanier W."/>
            <person name="Lindquist E.A."/>
            <person name="Lucas S."/>
            <person name="Mayer K.F."/>
            <person name="Moreau H."/>
            <person name="Not F."/>
            <person name="Otillar R."/>
            <person name="Panaud O."/>
            <person name="Pangilinan J."/>
            <person name="Paulsen I."/>
            <person name="Piegu B."/>
            <person name="Poliakov A."/>
            <person name="Robbens S."/>
            <person name="Schmutz J."/>
            <person name="Toulza E."/>
            <person name="Wyss T."/>
            <person name="Zelensky A."/>
            <person name="Zhou K."/>
            <person name="Armbrust E.V."/>
            <person name="Bhattacharya D."/>
            <person name="Goodenough U.W."/>
            <person name="Van de Peer Y."/>
            <person name="Grigoriev I.V."/>
        </authorList>
    </citation>
    <scope>NUCLEOTIDE SEQUENCE [LARGE SCALE GENOMIC DNA]</scope>
    <source>
        <strain evidence="7 8">CCMP1545</strain>
    </source>
</reference>
<dbReference type="GO" id="GO:0015245">
    <property type="term" value="F:fatty acid transmembrane transporter activity"/>
    <property type="evidence" value="ECO:0007669"/>
    <property type="project" value="TreeGrafter"/>
</dbReference>